<reference evidence="2" key="1">
    <citation type="journal article" date="2013" name="PLoS ONE">
        <title>Gene expression in gut symbiotic organ of stinkbug affected by extracellular bacterial symbiont.</title>
        <authorList>
            <person name="Futahashi R."/>
            <person name="Tanaka K."/>
            <person name="Tanahashi M."/>
            <person name="Nikoh N."/>
            <person name="Kikuchi Y."/>
            <person name="Lee B.L."/>
            <person name="Fukatsu T."/>
        </authorList>
    </citation>
    <scope>NUCLEOTIDE SEQUENCE</scope>
    <source>
        <tissue evidence="2">Midgut</tissue>
    </source>
</reference>
<evidence type="ECO:0000313" key="2">
    <source>
        <dbReference type="EMBL" id="BAN21559.1"/>
    </source>
</evidence>
<protein>
    <submittedName>
        <fullName evidence="2">Unkown protein</fullName>
    </submittedName>
</protein>
<name>R4WEG2_RIPPE</name>
<dbReference type="PANTHER" id="PTHR11012:SF56">
    <property type="entry name" value="CHK KINASE-LIKE DOMAIN-CONTAINING PROTEIN-RELATED"/>
    <property type="match status" value="1"/>
</dbReference>
<dbReference type="PANTHER" id="PTHR11012">
    <property type="entry name" value="PROTEIN KINASE-LIKE DOMAIN-CONTAINING"/>
    <property type="match status" value="1"/>
</dbReference>
<dbReference type="EMBL" id="AK418362">
    <property type="protein sequence ID" value="BAN21559.1"/>
    <property type="molecule type" value="mRNA"/>
</dbReference>
<proteinExistence type="evidence at transcript level"/>
<dbReference type="Gene3D" id="3.90.1200.10">
    <property type="match status" value="1"/>
</dbReference>
<dbReference type="InterPro" id="IPR011009">
    <property type="entry name" value="Kinase-like_dom_sf"/>
</dbReference>
<sequence>MASYAGKLREFKKTALAQFVECLKLDESNINALTHGDCWLANMMFRYGSDGSPKNVRLLDFQLTNYNNIGLDLQYFLNSSLNVEAQTRKLELVETYYNKFKTSLELYGYSGDIPTFERILECYKKANALGLVCGLAILPYIVQPPESVA</sequence>
<dbReference type="InterPro" id="IPR015897">
    <property type="entry name" value="CHK_kinase-like"/>
</dbReference>
<feature type="domain" description="CHK kinase-like" evidence="1">
    <location>
        <begin position="1"/>
        <end position="106"/>
    </location>
</feature>
<dbReference type="Pfam" id="PF02958">
    <property type="entry name" value="EcKL"/>
    <property type="match status" value="1"/>
</dbReference>
<accession>R4WEG2</accession>
<dbReference type="SUPFAM" id="SSF56112">
    <property type="entry name" value="Protein kinase-like (PK-like)"/>
    <property type="match status" value="1"/>
</dbReference>
<dbReference type="InterPro" id="IPR004119">
    <property type="entry name" value="EcKL"/>
</dbReference>
<evidence type="ECO:0000259" key="1">
    <source>
        <dbReference type="SMART" id="SM00587"/>
    </source>
</evidence>
<dbReference type="AlphaFoldDB" id="R4WEG2"/>
<feature type="non-terminal residue" evidence="2">
    <location>
        <position position="149"/>
    </location>
</feature>
<dbReference type="SMART" id="SM00587">
    <property type="entry name" value="CHK"/>
    <property type="match status" value="1"/>
</dbReference>
<organism evidence="2">
    <name type="scientific">Riptortus pedestris</name>
    <name type="common">Bean bug</name>
    <dbReference type="NCBI Taxonomy" id="329032"/>
    <lineage>
        <taxon>Eukaryota</taxon>
        <taxon>Metazoa</taxon>
        <taxon>Ecdysozoa</taxon>
        <taxon>Arthropoda</taxon>
        <taxon>Hexapoda</taxon>
        <taxon>Insecta</taxon>
        <taxon>Pterygota</taxon>
        <taxon>Neoptera</taxon>
        <taxon>Paraneoptera</taxon>
        <taxon>Hemiptera</taxon>
        <taxon>Heteroptera</taxon>
        <taxon>Panheteroptera</taxon>
        <taxon>Pentatomomorpha</taxon>
        <taxon>Coreoidea</taxon>
        <taxon>Alydidae</taxon>
        <taxon>Riptortus</taxon>
    </lineage>
</organism>